<sequence>MATDASTAHGEKAASPAPGGDGSDGNSEVLFKHLTRQARILKDALREEPAHLKTLNLRDLSLAYEHTLFSPPVPPRKTREGTCAPEPRLNFYPCFMVPESLATYHMFFLNHRVPRSCRLNRPTAETQLRCVTRLPEITSLEETPSVFEGLGDEVTPIEDPSLREDNKESALVELEGDSPRAVTVKRDICVTHFAYPAVNLPPKVMETLVEFFIRSKTQPLTSEGPAAAELEEREPDDAEQRRRVREALSASSEQAAPEESVDAVMKRLTAACLCTATLRCMQRFFTAPAQIRKLGETLHYTFHHGYVRQASKVSGVNLSNLVSYLGVLHENRVGQCVLHNRLPPDARVEYARDTVYLFLLYTWQNAMGVWQQCLEPENLRGLRDSLSQHLDPLVRAGDERETADLLSRLAFPEHLVERLQDGLPDFASQSLLHNYRSFVLERSGILPAMCTALPLDFVPLRYEEAPPQLWPYVYIAQLANYLTLHTDVAYDRTGDGVMECYCRCNLCTPHRSLATNPDLLSESLLVGSFELRGPASTEGDERATNRGLTLSRGAWTSAYLRKFEPEDYYHDRIRFYEDQSEPTCRPLTACVINKPEILATLQHIRQARERFLLEKGHGVYLDPDTGDVLNPSRHASLGDRQRTGTGETHHPSATLAPVFRHPAGPSAVARRGDGAGAQKKGRGRKPRASTRRNPNAEGFGGQADQDVGDVSQKHGRSGRLAHTGEENVTGRQEDRGGHAADDNDRVTVIVEPDRGSGRDERSSS</sequence>
<evidence type="ECO:0000313" key="1">
    <source>
        <dbReference type="EMBL" id="QIZ64166.1"/>
    </source>
</evidence>
<evidence type="ECO:0000313" key="2">
    <source>
        <dbReference type="Proteomes" id="UP000502787"/>
    </source>
</evidence>
<dbReference type="Proteomes" id="UP000502787">
    <property type="component" value="Segment"/>
</dbReference>
<organism evidence="1 2">
    <name type="scientific">Guinea pig adenovirus 1</name>
    <dbReference type="NCBI Taxonomy" id="2847100"/>
    <lineage>
        <taxon>Viruses</taxon>
        <taxon>Varidnaviria</taxon>
        <taxon>Bamfordvirae</taxon>
        <taxon>Preplasmiviricota</taxon>
        <taxon>Polisuviricotina</taxon>
        <taxon>Pharingeaviricetes</taxon>
        <taxon>Rowavirales</taxon>
        <taxon>Adenoviridae</taxon>
        <taxon>Mastadenovirus</taxon>
        <taxon>Mastadenovirus caviae</taxon>
        <taxon>Guinea pig mastadenovirus A</taxon>
    </lineage>
</organism>
<keyword evidence="2" id="KW-1185">Reference proteome</keyword>
<proteinExistence type="predicted"/>
<protein>
    <submittedName>
        <fullName evidence="1">100 kDa</fullName>
    </submittedName>
</protein>
<accession>A0AC61M057</accession>
<name>A0AC61M057_9ADEN</name>
<dbReference type="EMBL" id="MN986925">
    <property type="protein sequence ID" value="QIZ64166.1"/>
    <property type="molecule type" value="Genomic_DNA"/>
</dbReference>
<reference evidence="1" key="1">
    <citation type="submission" date="2020-01" db="EMBL/GenBank/DDBJ databases">
        <title>Genomic and phylogenetic analysis of two Guinea pig adenovirus strains recovered from archival lung tissue.</title>
        <authorList>
            <person name="Hofmann-Sieber H."/>
            <person name="Gonzalez G."/>
            <person name="Spohn M."/>
            <person name="Dobner T."/>
            <person name="Kajon A.E."/>
        </authorList>
    </citation>
    <scope>NUCLEOTIDE SEQUENCE</scope>
    <source>
        <strain evidence="1">AUS96</strain>
    </source>
</reference>